<evidence type="ECO:0000313" key="3">
    <source>
        <dbReference type="EMBL" id="QFV21893.1"/>
    </source>
</evidence>
<accession>A0A5P9S714</accession>
<dbReference type="EMBL" id="KY274494">
    <property type="protein sequence ID" value="QFV21432.1"/>
    <property type="molecule type" value="Genomic_DNA"/>
</dbReference>
<dbReference type="EMBL" id="KY274492">
    <property type="protein sequence ID" value="QFV21082.1"/>
    <property type="molecule type" value="Genomic_DNA"/>
</dbReference>
<dbReference type="EMBL" id="KY274496">
    <property type="protein sequence ID" value="QFV21893.1"/>
    <property type="molecule type" value="Genomic_DNA"/>
</dbReference>
<evidence type="ECO:0000313" key="1">
    <source>
        <dbReference type="EMBL" id="QFV21082.1"/>
    </source>
</evidence>
<dbReference type="EMBL" id="KY274494">
    <property type="protein sequence ID" value="QFV21442.1"/>
    <property type="molecule type" value="Genomic_DNA"/>
</dbReference>
<evidence type="ECO:0000313" key="10">
    <source>
        <dbReference type="EMBL" id="QFW15476.1"/>
    </source>
</evidence>
<dbReference type="EMBL" id="MF511173">
    <property type="protein sequence ID" value="QGM76872.1"/>
    <property type="molecule type" value="Genomic_DNA"/>
</dbReference>
<evidence type="ECO:0000313" key="2">
    <source>
        <dbReference type="EMBL" id="QFV21432.1"/>
    </source>
</evidence>
<dbReference type="EMBL" id="KY274502">
    <property type="protein sequence ID" value="QFV23705.1"/>
    <property type="molecule type" value="Genomic_DNA"/>
</dbReference>
<evidence type="ECO:0000313" key="7">
    <source>
        <dbReference type="EMBL" id="QFV51949.1"/>
    </source>
</evidence>
<dbReference type="EMBL" id="KY315522">
    <property type="protein sequence ID" value="QFW36636.1"/>
    <property type="molecule type" value="Genomic_DNA"/>
</dbReference>
<dbReference type="EMBL" id="MF511173">
    <property type="protein sequence ID" value="QGM76891.1"/>
    <property type="molecule type" value="Genomic_DNA"/>
</dbReference>
<sequence>MILLRYRPERSSSILLVRVSRPSPGLESVRMLRIRRKTSTRGLRKLVSDPLPARHASRAPGR</sequence>
<dbReference type="EMBL" id="KY274492">
    <property type="protein sequence ID" value="QFV21087.1"/>
    <property type="molecule type" value="Genomic_DNA"/>
</dbReference>
<dbReference type="EMBL" id="KY290188">
    <property type="protein sequence ID" value="QFV53143.1"/>
    <property type="molecule type" value="Genomic_DNA"/>
</dbReference>
<dbReference type="EMBL" id="KY290195">
    <property type="protein sequence ID" value="QFV62398.1"/>
    <property type="molecule type" value="Genomic_DNA"/>
</dbReference>
<organism evidence="5">
    <name type="scientific">Human betaherpesvirus 6</name>
    <dbReference type="NCBI Taxonomy" id="10368"/>
    <lineage>
        <taxon>Viruses</taxon>
        <taxon>Duplodnaviria</taxon>
        <taxon>Heunggongvirae</taxon>
        <taxon>Peploviricota</taxon>
        <taxon>Herviviricetes</taxon>
        <taxon>Herpesvirales</taxon>
        <taxon>Orthoherpesviridae</taxon>
        <taxon>Betaherpesvirinae</taxon>
        <taxon>Roseolovirus</taxon>
    </lineage>
</organism>
<dbReference type="EMBL" id="KY274502">
    <property type="protein sequence ID" value="QFV23699.1"/>
    <property type="molecule type" value="Genomic_DNA"/>
</dbReference>
<dbReference type="EMBL" id="KY290217">
    <property type="protein sequence ID" value="QFW15489.1"/>
    <property type="molecule type" value="Genomic_DNA"/>
</dbReference>
<evidence type="ECO:0000313" key="4">
    <source>
        <dbReference type="EMBL" id="QFV23699.1"/>
    </source>
</evidence>
<proteinExistence type="predicted"/>
<name>A0A5P9S714_9BETA</name>
<dbReference type="EMBL" id="KY290187">
    <property type="protein sequence ID" value="QFV51949.1"/>
    <property type="molecule type" value="Genomic_DNA"/>
</dbReference>
<evidence type="ECO:0000313" key="12">
    <source>
        <dbReference type="EMBL" id="QGM76872.1"/>
    </source>
</evidence>
<dbReference type="EMBL" id="KY290195">
    <property type="protein sequence ID" value="QFV62386.1"/>
    <property type="molecule type" value="Genomic_DNA"/>
</dbReference>
<evidence type="ECO:0000313" key="8">
    <source>
        <dbReference type="EMBL" id="QFV53129.1"/>
    </source>
</evidence>
<evidence type="ECO:0000313" key="11">
    <source>
        <dbReference type="EMBL" id="QFW36636.1"/>
    </source>
</evidence>
<dbReference type="EMBL" id="KY290177">
    <property type="protein sequence ID" value="QFV42373.1"/>
    <property type="molecule type" value="Genomic_DNA"/>
</dbReference>
<evidence type="ECO:0000313" key="9">
    <source>
        <dbReference type="EMBL" id="QFV62386.1"/>
    </source>
</evidence>
<reference evidence="5" key="2">
    <citation type="journal article" date="2018" name="BMC Genomics">
        <title>Comparative genomic, transcriptomic, and proteomic reannotation of human herpesvirus 6.</title>
        <authorList>
            <person name="Greninger A.L."/>
            <person name="Knudsen G.M."/>
            <person name="Roychoudhury P."/>
            <person name="Hanson D.J."/>
            <person name="Sedlak R.H."/>
            <person name="Xie H."/>
            <person name="Guan J."/>
            <person name="Nguyen T."/>
            <person name="Peddu V."/>
            <person name="Boeckh M."/>
            <person name="Huang M.L."/>
            <person name="Cook L."/>
            <person name="Depledge D.P."/>
            <person name="Zerr D.M."/>
            <person name="Koelle D.M."/>
            <person name="Gantt S."/>
            <person name="Yoshikawa T."/>
            <person name="Caserta M."/>
            <person name="Hill J.A."/>
            <person name="Jerome K.R."/>
        </authorList>
    </citation>
    <scope>NUCLEOTIDE SEQUENCE</scope>
    <source>
        <strain evidence="11">HP2C10</strain>
        <strain evidence="5">HP58B9</strain>
        <strain evidence="6">HP61C11</strain>
        <strain evidence="2">Japan-a10</strain>
        <strain evidence="1">Japan-a8</strain>
        <strain evidence="3">Japan-b1</strain>
        <strain evidence="4">Japan-b8</strain>
        <strain evidence="9">NY-233</strain>
        <strain evidence="7">NY-32</strain>
        <strain evidence="10">NY-397</strain>
        <strain evidence="8">NY-40</strain>
    </source>
</reference>
<evidence type="ECO:0000313" key="5">
    <source>
        <dbReference type="EMBL" id="QFV42373.1"/>
    </source>
</evidence>
<dbReference type="EMBL" id="KY290217">
    <property type="protein sequence ID" value="QFW15476.1"/>
    <property type="molecule type" value="Genomic_DNA"/>
</dbReference>
<dbReference type="EMBL" id="KY315522">
    <property type="protein sequence ID" value="QFW36646.1"/>
    <property type="molecule type" value="Genomic_DNA"/>
</dbReference>
<dbReference type="EMBL" id="KY290188">
    <property type="protein sequence ID" value="QFV53129.1"/>
    <property type="molecule type" value="Genomic_DNA"/>
</dbReference>
<reference evidence="12" key="1">
    <citation type="submission" date="2017-07" db="EMBL/GenBank/DDBJ databases">
        <title>A rash of human herpesvirus 6 genomes.</title>
        <authorList>
            <person name="Greninger A.L."/>
            <person name="Hall Sedlak R."/>
            <person name="Roychoudhury P."/>
            <person name="Xie H."/>
            <person name="Guan J."/>
            <person name="Peddu V."/>
            <person name="Huang M.-L."/>
            <person name="Cook L."/>
            <person name="Yoshikawa T."/>
            <person name="Caserta M."/>
            <person name="Hill J.A."/>
            <person name="Jerome K.R."/>
        </authorList>
    </citation>
    <scope>NUCLEOTIDE SEQUENCE</scope>
    <source>
        <strain evidence="12">02-542-S1a</strain>
    </source>
</reference>
<dbReference type="EMBL" id="KY274496">
    <property type="protein sequence ID" value="QFV21898.1"/>
    <property type="molecule type" value="Genomic_DNA"/>
</dbReference>
<protein>
    <submittedName>
        <fullName evidence="5">Uncharacterized protein</fullName>
    </submittedName>
</protein>
<dbReference type="EMBL" id="KY290177">
    <property type="protein sequence ID" value="QFV42379.1"/>
    <property type="molecule type" value="Genomic_DNA"/>
</dbReference>
<dbReference type="EMBL" id="KY290178">
    <property type="protein sequence ID" value="QFV43233.1"/>
    <property type="molecule type" value="Genomic_DNA"/>
</dbReference>
<evidence type="ECO:0000313" key="6">
    <source>
        <dbReference type="EMBL" id="QFV43233.1"/>
    </source>
</evidence>
<dbReference type="EMBL" id="KY290187">
    <property type="protein sequence ID" value="QFV51969.1"/>
    <property type="molecule type" value="Genomic_DNA"/>
</dbReference>
<dbReference type="EMBL" id="KY290178">
    <property type="protein sequence ID" value="QFV43239.1"/>
    <property type="molecule type" value="Genomic_DNA"/>
</dbReference>